<protein>
    <recommendedName>
        <fullName evidence="4">RxLR effector protein</fullName>
    </recommendedName>
</protein>
<accession>A0AAV1UK04</accession>
<reference evidence="2" key="1">
    <citation type="submission" date="2024-01" db="EMBL/GenBank/DDBJ databases">
        <authorList>
            <person name="Webb A."/>
        </authorList>
    </citation>
    <scope>NUCLEOTIDE SEQUENCE</scope>
    <source>
        <strain evidence="2">Pm1</strain>
    </source>
</reference>
<dbReference type="AlphaFoldDB" id="A0AAV1UK04"/>
<feature type="region of interest" description="Disordered" evidence="1">
    <location>
        <begin position="1"/>
        <end position="31"/>
    </location>
</feature>
<gene>
    <name evidence="2" type="ORF">PM001_LOCUS20359</name>
</gene>
<organism evidence="2 3">
    <name type="scientific">Peronospora matthiolae</name>
    <dbReference type="NCBI Taxonomy" id="2874970"/>
    <lineage>
        <taxon>Eukaryota</taxon>
        <taxon>Sar</taxon>
        <taxon>Stramenopiles</taxon>
        <taxon>Oomycota</taxon>
        <taxon>Peronosporomycetes</taxon>
        <taxon>Peronosporales</taxon>
        <taxon>Peronosporaceae</taxon>
        <taxon>Peronospora</taxon>
    </lineage>
</organism>
<evidence type="ECO:0000313" key="3">
    <source>
        <dbReference type="Proteomes" id="UP001162060"/>
    </source>
</evidence>
<comment type="caution">
    <text evidence="2">The sequence shown here is derived from an EMBL/GenBank/DDBJ whole genome shotgun (WGS) entry which is preliminary data.</text>
</comment>
<sequence length="235" mass="27264">MRANEESLTTNEPAQVSKPGGIMAKQSQNEEREIPTMTNPFLRLWERIKGVLCLRTGSVDLNGDELAALDVIQKWDVAMRTSVQHESLQGLETVNTHMYYGNLANDVLGLPGVEPDELMIAIHKHSEWRVDIRRPFMMQSYLAYKYPAIVKDKMLAVWLEDGFTPERVSQILLAHYNKLYMSNETFDKAHNYASPYHEAMVQYIQMYQARLDYSKKDEEELLSKTEKIKYLTVQR</sequence>
<name>A0AAV1UK04_9STRA</name>
<evidence type="ECO:0000256" key="1">
    <source>
        <dbReference type="SAM" id="MobiDB-lite"/>
    </source>
</evidence>
<evidence type="ECO:0000313" key="2">
    <source>
        <dbReference type="EMBL" id="CAK7935209.1"/>
    </source>
</evidence>
<evidence type="ECO:0008006" key="4">
    <source>
        <dbReference type="Google" id="ProtNLM"/>
    </source>
</evidence>
<dbReference type="Proteomes" id="UP001162060">
    <property type="component" value="Unassembled WGS sequence"/>
</dbReference>
<feature type="compositionally biased region" description="Polar residues" evidence="1">
    <location>
        <begin position="1"/>
        <end position="14"/>
    </location>
</feature>
<dbReference type="EMBL" id="CAKLBY020000221">
    <property type="protein sequence ID" value="CAK7935209.1"/>
    <property type="molecule type" value="Genomic_DNA"/>
</dbReference>
<proteinExistence type="predicted"/>